<protein>
    <submittedName>
        <fullName evidence="2">Uncharacterized protein</fullName>
    </submittedName>
</protein>
<dbReference type="EMBL" id="CAJNOT010013767">
    <property type="protein sequence ID" value="CAF1541932.1"/>
    <property type="molecule type" value="Genomic_DNA"/>
</dbReference>
<comment type="caution">
    <text evidence="2">The sequence shown here is derived from an EMBL/GenBank/DDBJ whole genome shotgun (WGS) entry which is preliminary data.</text>
</comment>
<feature type="region of interest" description="Disordered" evidence="1">
    <location>
        <begin position="11"/>
        <end position="43"/>
    </location>
</feature>
<feature type="non-terminal residue" evidence="2">
    <location>
        <position position="43"/>
    </location>
</feature>
<feature type="non-terminal residue" evidence="2">
    <location>
        <position position="1"/>
    </location>
</feature>
<evidence type="ECO:0000313" key="3">
    <source>
        <dbReference type="Proteomes" id="UP000663864"/>
    </source>
</evidence>
<gene>
    <name evidence="2" type="ORF">ZHD862_LOCUS39105</name>
</gene>
<evidence type="ECO:0000313" key="2">
    <source>
        <dbReference type="EMBL" id="CAF1541932.1"/>
    </source>
</evidence>
<sequence>MSPPIITFIKPGPEPIVTGQTNPPVTPIQPTPPVTPIATNPPI</sequence>
<name>A0A815VZB1_9BILA</name>
<dbReference type="Proteomes" id="UP000663864">
    <property type="component" value="Unassembled WGS sequence"/>
</dbReference>
<feature type="compositionally biased region" description="Pro residues" evidence="1">
    <location>
        <begin position="24"/>
        <end position="43"/>
    </location>
</feature>
<organism evidence="2 3">
    <name type="scientific">Rotaria sordida</name>
    <dbReference type="NCBI Taxonomy" id="392033"/>
    <lineage>
        <taxon>Eukaryota</taxon>
        <taxon>Metazoa</taxon>
        <taxon>Spiralia</taxon>
        <taxon>Gnathifera</taxon>
        <taxon>Rotifera</taxon>
        <taxon>Eurotatoria</taxon>
        <taxon>Bdelloidea</taxon>
        <taxon>Philodinida</taxon>
        <taxon>Philodinidae</taxon>
        <taxon>Rotaria</taxon>
    </lineage>
</organism>
<reference evidence="2" key="1">
    <citation type="submission" date="2021-02" db="EMBL/GenBank/DDBJ databases">
        <authorList>
            <person name="Nowell W R."/>
        </authorList>
    </citation>
    <scope>NUCLEOTIDE SEQUENCE</scope>
</reference>
<evidence type="ECO:0000256" key="1">
    <source>
        <dbReference type="SAM" id="MobiDB-lite"/>
    </source>
</evidence>
<accession>A0A815VZB1</accession>
<dbReference type="AlphaFoldDB" id="A0A815VZB1"/>
<proteinExistence type="predicted"/>